<dbReference type="InterPro" id="IPR051364">
    <property type="entry name" value="Cytokinesis/Rho-signaling"/>
</dbReference>
<evidence type="ECO:0000313" key="4">
    <source>
        <dbReference type="RefSeq" id="XP_017774202.1"/>
    </source>
</evidence>
<organism evidence="3 4">
    <name type="scientific">Nicrophorus vespilloides</name>
    <name type="common">Boreal carrion beetle</name>
    <dbReference type="NCBI Taxonomy" id="110193"/>
    <lineage>
        <taxon>Eukaryota</taxon>
        <taxon>Metazoa</taxon>
        <taxon>Ecdysozoa</taxon>
        <taxon>Arthropoda</taxon>
        <taxon>Hexapoda</taxon>
        <taxon>Insecta</taxon>
        <taxon>Pterygota</taxon>
        <taxon>Neoptera</taxon>
        <taxon>Endopterygota</taxon>
        <taxon>Coleoptera</taxon>
        <taxon>Polyphaga</taxon>
        <taxon>Staphyliniformia</taxon>
        <taxon>Silphidae</taxon>
        <taxon>Nicrophorinae</taxon>
        <taxon>Nicrophorus</taxon>
    </lineage>
</organism>
<proteinExistence type="predicted"/>
<dbReference type="RefSeq" id="XP_017774202.1">
    <property type="nucleotide sequence ID" value="XM_017918713.1"/>
</dbReference>
<name>A0ABM1MI02_NICVS</name>
<evidence type="ECO:0000313" key="3">
    <source>
        <dbReference type="Proteomes" id="UP000695000"/>
    </source>
</evidence>
<feature type="region of interest" description="Disordered" evidence="1">
    <location>
        <begin position="1"/>
        <end position="21"/>
    </location>
</feature>
<evidence type="ECO:0000259" key="2">
    <source>
        <dbReference type="Pfam" id="PF08174"/>
    </source>
</evidence>
<reference evidence="4" key="1">
    <citation type="submission" date="2025-08" db="UniProtKB">
        <authorList>
            <consortium name="RefSeq"/>
        </authorList>
    </citation>
    <scope>IDENTIFICATION</scope>
    <source>
        <tissue evidence="4">Whole Larva</tissue>
    </source>
</reference>
<feature type="domain" description="Anillin homology" evidence="2">
    <location>
        <begin position="269"/>
        <end position="404"/>
    </location>
</feature>
<gene>
    <name evidence="4" type="primary">LOC108560972</name>
</gene>
<dbReference type="PANTHER" id="PTHR21538:SF23">
    <property type="entry name" value="ANILLIN"/>
    <property type="match status" value="1"/>
</dbReference>
<dbReference type="Proteomes" id="UP000695000">
    <property type="component" value="Unplaced"/>
</dbReference>
<dbReference type="InterPro" id="IPR011993">
    <property type="entry name" value="PH-like_dom_sf"/>
</dbReference>
<protein>
    <submittedName>
        <fullName evidence="4">Actin-binding protein anillin-like</fullName>
    </submittedName>
</protein>
<sequence>MSSDNLKKLPMSSQRLSKRKSDPQIIEELIADRFSDFFKEYKLKRRNRKSYRMEDIVEESDEESFVSNLNIGSISASESASTNEESFYVEDKNTLKPCEVENEVKMSWIDEKLSLDSFEISNLGNFNEEFDFNHLQNVIRLLDDEDETPERDLSDILSKYTSDIHCYPTCNTLTKRSKNEVIYESTRHLTTTDLLGSLLSEKNIQNQIVQQTSKALVFCRNTKEFNGSFEEVEVERFLLLASVKREAILQEIAKIEKQNTNEPETKNPGSIYFKKLQLPVIINVDLDKQKKKNNEIWFVCVVNMGSKVFGTHPQMPSNNELVFLMDFQFEGLSPDFEIVVAVYQIKIRNKSKIYSHNSKFHINKSCKSFTLPRKKKEKALKSLNECCKSSFSLFGKLVLNVNNIHDKTYKLDGILNGKAELTVESSVQINEKFGEFVDVGKRNGGYIIWNRLWCILEGQNMVYFNYPEEETPVEVLDLMRAKGAVTQVSRNLCSRPRTLLIEFVDADHQFLASESVQKMQRLERKLNSAIEALRLWIA</sequence>
<dbReference type="Pfam" id="PF08174">
    <property type="entry name" value="Anillin"/>
    <property type="match status" value="1"/>
</dbReference>
<dbReference type="GeneID" id="108560972"/>
<accession>A0ABM1MI02</accession>
<dbReference type="PANTHER" id="PTHR21538">
    <property type="entry name" value="ANILLIN/RHOTEKIN RTKN"/>
    <property type="match status" value="1"/>
</dbReference>
<dbReference type="SUPFAM" id="SSF50729">
    <property type="entry name" value="PH domain-like"/>
    <property type="match status" value="1"/>
</dbReference>
<keyword evidence="3" id="KW-1185">Reference proteome</keyword>
<dbReference type="InterPro" id="IPR012966">
    <property type="entry name" value="AHD"/>
</dbReference>
<evidence type="ECO:0000256" key="1">
    <source>
        <dbReference type="SAM" id="MobiDB-lite"/>
    </source>
</evidence>
<dbReference type="Gene3D" id="2.30.29.30">
    <property type="entry name" value="Pleckstrin-homology domain (PH domain)/Phosphotyrosine-binding domain (PTB)"/>
    <property type="match status" value="1"/>
</dbReference>